<evidence type="ECO:0000313" key="2">
    <source>
        <dbReference type="Proteomes" id="UP001198565"/>
    </source>
</evidence>
<proteinExistence type="predicted"/>
<sequence>MNDTVAVALITSLSTLAAAGMAGTASALTTGRQLRHQAALAREERAEQRASAQRELRREVYERFLTRADAAYRVLDEEWLARGAEDPQRAEAGFAARRALDEAYVRVRLVGPEGVAVRGAGVVEAIGGEFRRQARAPEAEVDPSARAAALRARVAVGEEFVAEARWALGVPG</sequence>
<reference evidence="1 2" key="1">
    <citation type="submission" date="2021-08" db="EMBL/GenBank/DDBJ databases">
        <title>Streptomyces sp. PTM05 isolated from lichen.</title>
        <authorList>
            <person name="Somphong A."/>
            <person name="Phongsopitanun W."/>
            <person name="Tanasupawat S."/>
        </authorList>
    </citation>
    <scope>NUCLEOTIDE SEQUENCE [LARGE SCALE GENOMIC DNA]</scope>
    <source>
        <strain evidence="1 2">Ptm05</strain>
    </source>
</reference>
<dbReference type="Proteomes" id="UP001198565">
    <property type="component" value="Unassembled WGS sequence"/>
</dbReference>
<organism evidence="1 2">
    <name type="scientific">Streptantibioticus parmotrematis</name>
    <dbReference type="NCBI Taxonomy" id="2873249"/>
    <lineage>
        <taxon>Bacteria</taxon>
        <taxon>Bacillati</taxon>
        <taxon>Actinomycetota</taxon>
        <taxon>Actinomycetes</taxon>
        <taxon>Kitasatosporales</taxon>
        <taxon>Streptomycetaceae</taxon>
        <taxon>Streptantibioticus</taxon>
    </lineage>
</organism>
<accession>A0ABS7QP77</accession>
<evidence type="ECO:0000313" key="1">
    <source>
        <dbReference type="EMBL" id="MBY8884992.1"/>
    </source>
</evidence>
<gene>
    <name evidence="1" type="ORF">K7472_09060</name>
</gene>
<dbReference type="EMBL" id="JAINVZ010000004">
    <property type="protein sequence ID" value="MBY8884992.1"/>
    <property type="molecule type" value="Genomic_DNA"/>
</dbReference>
<name>A0ABS7QP77_9ACTN</name>
<comment type="caution">
    <text evidence="1">The sequence shown here is derived from an EMBL/GenBank/DDBJ whole genome shotgun (WGS) entry which is preliminary data.</text>
</comment>
<protein>
    <submittedName>
        <fullName evidence="1">Uncharacterized protein</fullName>
    </submittedName>
</protein>
<keyword evidence="2" id="KW-1185">Reference proteome</keyword>
<dbReference type="RefSeq" id="WP_222975900.1">
    <property type="nucleotide sequence ID" value="NZ_JAINVZ010000004.1"/>
</dbReference>